<evidence type="ECO:0000256" key="2">
    <source>
        <dbReference type="ARBA" id="ARBA00007331"/>
    </source>
</evidence>
<evidence type="ECO:0000256" key="1">
    <source>
        <dbReference type="ARBA" id="ARBA00004123"/>
    </source>
</evidence>
<dbReference type="AlphaFoldDB" id="A0A0P4WCW9"/>
<proteinExistence type="inferred from homology"/>
<feature type="region of interest" description="Disordered" evidence="4">
    <location>
        <begin position="45"/>
        <end position="64"/>
    </location>
</feature>
<organism evidence="5">
    <name type="scientific">Scylla olivacea</name>
    <name type="common">Orange mud crab</name>
    <name type="synonym">Cancer olivacea</name>
    <dbReference type="NCBI Taxonomy" id="85551"/>
    <lineage>
        <taxon>Eukaryota</taxon>
        <taxon>Metazoa</taxon>
        <taxon>Ecdysozoa</taxon>
        <taxon>Arthropoda</taxon>
        <taxon>Crustacea</taxon>
        <taxon>Multicrustacea</taxon>
        <taxon>Malacostraca</taxon>
        <taxon>Eumalacostraca</taxon>
        <taxon>Eucarida</taxon>
        <taxon>Decapoda</taxon>
        <taxon>Pleocyemata</taxon>
        <taxon>Brachyura</taxon>
        <taxon>Eubrachyura</taxon>
        <taxon>Portunoidea</taxon>
        <taxon>Portunidae</taxon>
        <taxon>Portuninae</taxon>
        <taxon>Scylla</taxon>
    </lineage>
</organism>
<sequence>MKLARGFCDLNISATDTDLKKTLLKALSLGYQTLAVNREVTDTFAPHQKGKKRKKDDFPAVPPPPKVSLTKEELDRHGISREPVILTRITITYADPGSAFLSKFRNNIKQYDIVAFTPTTDSALKQTVSQTLVDVDIIALGPEERGTRFARKLLRLAVERNIYFELSYGPCITNSTRRQQTITLAHILHHSFRSANIIITSQARVPSHLRQPYDVMNLGRFFGLTEAGAKAALVSMGHNVVYCAAMRRQGVARCAAQVTLLKNADGQEDDSIVKYEGLDDARKYLKTRNA</sequence>
<dbReference type="GO" id="GO:0003723">
    <property type="term" value="F:RNA binding"/>
    <property type="evidence" value="ECO:0007669"/>
    <property type="project" value="TreeGrafter"/>
</dbReference>
<evidence type="ECO:0000256" key="3">
    <source>
        <dbReference type="ARBA" id="ARBA00022694"/>
    </source>
</evidence>
<dbReference type="InterPro" id="IPR016195">
    <property type="entry name" value="Pol/histidinol_Pase-like"/>
</dbReference>
<dbReference type="GO" id="GO:0005655">
    <property type="term" value="C:nucleolar ribonuclease P complex"/>
    <property type="evidence" value="ECO:0007669"/>
    <property type="project" value="TreeGrafter"/>
</dbReference>
<dbReference type="GO" id="GO:0008033">
    <property type="term" value="P:tRNA processing"/>
    <property type="evidence" value="ECO:0007669"/>
    <property type="project" value="UniProtKB-KW"/>
</dbReference>
<evidence type="ECO:0000313" key="5">
    <source>
        <dbReference type="EMBL" id="JAI63414.1"/>
    </source>
</evidence>
<dbReference type="EMBL" id="GDRN01073303">
    <property type="protein sequence ID" value="JAI63414.1"/>
    <property type="molecule type" value="Transcribed_RNA"/>
</dbReference>
<comment type="similarity">
    <text evidence="2">Belongs to the eukaryotic/archaeal RNase P protein component 3 family.</text>
</comment>
<dbReference type="Pfam" id="PF01876">
    <property type="entry name" value="RNase_P_p30"/>
    <property type="match status" value="1"/>
</dbReference>
<reference evidence="5" key="1">
    <citation type="submission" date="2015-09" db="EMBL/GenBank/DDBJ databases">
        <title>Scylla olivacea transcriptome.</title>
        <authorList>
            <person name="Ikhwanuddin M."/>
        </authorList>
    </citation>
    <scope>NUCLEOTIDE SEQUENCE</scope>
</reference>
<keyword evidence="3" id="KW-0819">tRNA processing</keyword>
<dbReference type="InterPro" id="IPR002738">
    <property type="entry name" value="RNase_P_p30"/>
</dbReference>
<accession>A0A0P4WCW9</accession>
<dbReference type="Gene3D" id="3.20.20.140">
    <property type="entry name" value="Metal-dependent hydrolases"/>
    <property type="match status" value="1"/>
</dbReference>
<dbReference type="SUPFAM" id="SSF89550">
    <property type="entry name" value="PHP domain-like"/>
    <property type="match status" value="1"/>
</dbReference>
<dbReference type="PANTHER" id="PTHR13031:SF0">
    <property type="entry name" value="RIBONUCLEASE P PROTEIN SUBUNIT P30"/>
    <property type="match status" value="1"/>
</dbReference>
<name>A0A0P4WCW9_SCYOL</name>
<protein>
    <submittedName>
        <fullName evidence="5">Uncharacterized protein</fullName>
    </submittedName>
</protein>
<comment type="subcellular location">
    <subcellularLocation>
        <location evidence="1">Nucleus</location>
    </subcellularLocation>
</comment>
<evidence type="ECO:0000256" key="4">
    <source>
        <dbReference type="SAM" id="MobiDB-lite"/>
    </source>
</evidence>
<dbReference type="PANTHER" id="PTHR13031">
    <property type="entry name" value="RIBONUCLEASE P SUBUNIT P30"/>
    <property type="match status" value="1"/>
</dbReference>